<keyword evidence="5" id="KW-0539">Nucleus</keyword>
<evidence type="ECO:0000259" key="6">
    <source>
        <dbReference type="Pfam" id="PF05460"/>
    </source>
</evidence>
<evidence type="ECO:0000256" key="5">
    <source>
        <dbReference type="ARBA" id="ARBA00023242"/>
    </source>
</evidence>
<keyword evidence="4" id="KW-0238">DNA-binding</keyword>
<evidence type="ECO:0000313" key="7">
    <source>
        <dbReference type="EMBL" id="PNH06478.1"/>
    </source>
</evidence>
<comment type="similarity">
    <text evidence="2">Belongs to the ORC6 family.</text>
</comment>
<evidence type="ECO:0000256" key="2">
    <source>
        <dbReference type="ARBA" id="ARBA00010840"/>
    </source>
</evidence>
<dbReference type="OrthoDB" id="5552484at2759"/>
<evidence type="ECO:0000256" key="1">
    <source>
        <dbReference type="ARBA" id="ARBA00004123"/>
    </source>
</evidence>
<dbReference type="GO" id="GO:0005664">
    <property type="term" value="C:nuclear origin of replication recognition complex"/>
    <property type="evidence" value="ECO:0007669"/>
    <property type="project" value="InterPro"/>
</dbReference>
<evidence type="ECO:0000313" key="8">
    <source>
        <dbReference type="Proteomes" id="UP000236333"/>
    </source>
</evidence>
<dbReference type="GO" id="GO:0006270">
    <property type="term" value="P:DNA replication initiation"/>
    <property type="evidence" value="ECO:0007669"/>
    <property type="project" value="TreeGrafter"/>
</dbReference>
<dbReference type="AlphaFoldDB" id="A0A2J8A1V0"/>
<proteinExistence type="inferred from homology"/>
<reference evidence="7 8" key="1">
    <citation type="journal article" date="2017" name="Mol. Biol. Evol.">
        <title>The 4-celled Tetrabaena socialis nuclear genome reveals the essential components for genetic control of cell number at the origin of multicellularity in the volvocine lineage.</title>
        <authorList>
            <person name="Featherston J."/>
            <person name="Arakaki Y."/>
            <person name="Hanschen E.R."/>
            <person name="Ferris P.J."/>
            <person name="Michod R.E."/>
            <person name="Olson B.J.S.C."/>
            <person name="Nozaki H."/>
            <person name="Durand P.M."/>
        </authorList>
    </citation>
    <scope>NUCLEOTIDE SEQUENCE [LARGE SCALE GENOMIC DNA]</scope>
    <source>
        <strain evidence="7 8">NIES-571</strain>
    </source>
</reference>
<dbReference type="InterPro" id="IPR008721">
    <property type="entry name" value="ORC6_cyclin_first"/>
</dbReference>
<dbReference type="PANTHER" id="PTHR13394">
    <property type="entry name" value="ORIGIN RECOGNITION COMPLEX SUBUNIT 6"/>
    <property type="match status" value="1"/>
</dbReference>
<dbReference type="Proteomes" id="UP000236333">
    <property type="component" value="Unassembled WGS sequence"/>
</dbReference>
<name>A0A2J8A1V0_9CHLO</name>
<protein>
    <submittedName>
        <fullName evidence="7">Origin recognition complex subunit 6</fullName>
    </submittedName>
</protein>
<keyword evidence="8" id="KW-1185">Reference proteome</keyword>
<gene>
    <name evidence="7" type="ORF">TSOC_007179</name>
</gene>
<evidence type="ECO:0000256" key="4">
    <source>
        <dbReference type="ARBA" id="ARBA00023125"/>
    </source>
</evidence>
<sequence>MDVKQLARSLGISQQTAVNRASELIRLLKLQIPGGLGQGEICRPVVCLELACQTTPGSNLPLREEFIRYSCSAPKVYNQTFTQIQRLLDVRPALDLRQLVTLF</sequence>
<dbReference type="InterPro" id="IPR020529">
    <property type="entry name" value="ORC6_met/pln"/>
</dbReference>
<feature type="domain" description="ORC6 first cyclin-like" evidence="6">
    <location>
        <begin position="4"/>
        <end position="90"/>
    </location>
</feature>
<dbReference type="PANTHER" id="PTHR13394:SF0">
    <property type="entry name" value="ORIGIN RECOGNITION COMPLEX SUBUNIT 6"/>
    <property type="match status" value="1"/>
</dbReference>
<organism evidence="7 8">
    <name type="scientific">Tetrabaena socialis</name>
    <dbReference type="NCBI Taxonomy" id="47790"/>
    <lineage>
        <taxon>Eukaryota</taxon>
        <taxon>Viridiplantae</taxon>
        <taxon>Chlorophyta</taxon>
        <taxon>core chlorophytes</taxon>
        <taxon>Chlorophyceae</taxon>
        <taxon>CS clade</taxon>
        <taxon>Chlamydomonadales</taxon>
        <taxon>Tetrabaenaceae</taxon>
        <taxon>Tetrabaena</taxon>
    </lineage>
</organism>
<feature type="non-terminal residue" evidence="7">
    <location>
        <position position="103"/>
    </location>
</feature>
<dbReference type="EMBL" id="PGGS01000234">
    <property type="protein sequence ID" value="PNH06478.1"/>
    <property type="molecule type" value="Genomic_DNA"/>
</dbReference>
<accession>A0A2J8A1V0</accession>
<keyword evidence="3" id="KW-0235">DNA replication</keyword>
<evidence type="ECO:0000256" key="3">
    <source>
        <dbReference type="ARBA" id="ARBA00022705"/>
    </source>
</evidence>
<dbReference type="GO" id="GO:0003677">
    <property type="term" value="F:DNA binding"/>
    <property type="evidence" value="ECO:0007669"/>
    <property type="project" value="UniProtKB-KW"/>
</dbReference>
<comment type="subcellular location">
    <subcellularLocation>
        <location evidence="1">Nucleus</location>
    </subcellularLocation>
</comment>
<dbReference type="Pfam" id="PF05460">
    <property type="entry name" value="ORC6"/>
    <property type="match status" value="1"/>
</dbReference>
<comment type="caution">
    <text evidence="7">The sequence shown here is derived from an EMBL/GenBank/DDBJ whole genome shotgun (WGS) entry which is preliminary data.</text>
</comment>